<reference evidence="2 3" key="1">
    <citation type="submission" date="2019-03" db="EMBL/GenBank/DDBJ databases">
        <title>Genomic Encyclopedia of Type Strains, Phase IV (KMG-IV): sequencing the most valuable type-strain genomes for metagenomic binning, comparative biology and taxonomic classification.</title>
        <authorList>
            <person name="Goeker M."/>
        </authorList>
    </citation>
    <scope>NUCLEOTIDE SEQUENCE [LARGE SCALE GENOMIC DNA]</scope>
    <source>
        <strain evidence="2 3">DSM 25287</strain>
    </source>
</reference>
<dbReference type="InterPro" id="IPR021124">
    <property type="entry name" value="CRISPR-assoc_prot_Cas5"/>
</dbReference>
<evidence type="ECO:0000313" key="3">
    <source>
        <dbReference type="Proteomes" id="UP000295765"/>
    </source>
</evidence>
<dbReference type="InterPro" id="IPR010147">
    <property type="entry name" value="CRISPR-assoc_prot_CasD"/>
</dbReference>
<sequence>MESFLILKLAGPLQAWGGHTFEDFRPSHDVPTRSGLLGLLGACLGVRRDDPDGQQALARSVRFAVRTDRRTLADRWHAEGELKRLGARYAGLQQRPLPAQRFTDFHTVLDARTVGGGVRKDPVVSRREYLADAVFTVAVGVHPQAGVTLDALAAAVRRPVFTPSLGRRSCPPSRPLFEAVVQGRSLVAALDAVAPHAGLIHTEEADADGLPQLRVRDVPVIARPRQFATREVYVDARVRGGRDVPESD</sequence>
<evidence type="ECO:0000256" key="1">
    <source>
        <dbReference type="ARBA" id="ARBA00023118"/>
    </source>
</evidence>
<dbReference type="NCBIfam" id="TIGR01868">
    <property type="entry name" value="casD_Cas5e"/>
    <property type="match status" value="1"/>
</dbReference>
<organism evidence="2 3">
    <name type="scientific">Plasticicumulans lactativorans</name>
    <dbReference type="NCBI Taxonomy" id="1133106"/>
    <lineage>
        <taxon>Bacteria</taxon>
        <taxon>Pseudomonadati</taxon>
        <taxon>Pseudomonadota</taxon>
        <taxon>Gammaproteobacteria</taxon>
        <taxon>Candidatus Competibacteraceae</taxon>
        <taxon>Plasticicumulans</taxon>
    </lineage>
</organism>
<dbReference type="InterPro" id="IPR013422">
    <property type="entry name" value="CRISPR-assoc_prot_Cas5_N"/>
</dbReference>
<dbReference type="AlphaFoldDB" id="A0A4R2LR37"/>
<dbReference type="GO" id="GO:0043571">
    <property type="term" value="P:maintenance of CRISPR repeat elements"/>
    <property type="evidence" value="ECO:0007669"/>
    <property type="project" value="InterPro"/>
</dbReference>
<dbReference type="NCBIfam" id="TIGR02593">
    <property type="entry name" value="CRISPR_cas5"/>
    <property type="match status" value="1"/>
</dbReference>
<dbReference type="CDD" id="cd09756">
    <property type="entry name" value="Cas5_I-E"/>
    <property type="match status" value="1"/>
</dbReference>
<dbReference type="GO" id="GO:0051607">
    <property type="term" value="P:defense response to virus"/>
    <property type="evidence" value="ECO:0007669"/>
    <property type="project" value="UniProtKB-KW"/>
</dbReference>
<proteinExistence type="predicted"/>
<keyword evidence="1" id="KW-0051">Antiviral defense</keyword>
<keyword evidence="3" id="KW-1185">Reference proteome</keyword>
<comment type="caution">
    <text evidence="2">The sequence shown here is derived from an EMBL/GenBank/DDBJ whole genome shotgun (WGS) entry which is preliminary data.</text>
</comment>
<name>A0A4R2LR37_9GAMM</name>
<dbReference type="RefSeq" id="WP_132540340.1">
    <property type="nucleotide sequence ID" value="NZ_SLWY01000006.1"/>
</dbReference>
<accession>A0A4R2LR37</accession>
<dbReference type="Proteomes" id="UP000295765">
    <property type="component" value="Unassembled WGS sequence"/>
</dbReference>
<protein>
    <submittedName>
        <fullName evidence="2">CRISPR-associated Cas5e family protein</fullName>
    </submittedName>
</protein>
<dbReference type="GO" id="GO:0003723">
    <property type="term" value="F:RNA binding"/>
    <property type="evidence" value="ECO:0007669"/>
    <property type="project" value="InterPro"/>
</dbReference>
<dbReference type="OrthoDB" id="5704083at2"/>
<dbReference type="EMBL" id="SLWY01000006">
    <property type="protein sequence ID" value="TCO82051.1"/>
    <property type="molecule type" value="Genomic_DNA"/>
</dbReference>
<dbReference type="Pfam" id="PF09704">
    <property type="entry name" value="Cas_Cas5d"/>
    <property type="match status" value="1"/>
</dbReference>
<gene>
    <name evidence="2" type="ORF">EV699_106146</name>
</gene>
<evidence type="ECO:0000313" key="2">
    <source>
        <dbReference type="EMBL" id="TCO82051.1"/>
    </source>
</evidence>
<dbReference type="Gene3D" id="3.30.70.2660">
    <property type="match status" value="1"/>
</dbReference>